<gene>
    <name evidence="2" type="ORF">TREVI0001_0989</name>
</gene>
<name>C8PT75_9SPIR</name>
<evidence type="ECO:0000313" key="3">
    <source>
        <dbReference type="Proteomes" id="UP000004509"/>
    </source>
</evidence>
<dbReference type="STRING" id="596324.TREVI0001_0989"/>
<dbReference type="EMBL" id="ACYH01000060">
    <property type="protein sequence ID" value="EEV19339.1"/>
    <property type="molecule type" value="Genomic_DNA"/>
</dbReference>
<dbReference type="AlphaFoldDB" id="C8PT75"/>
<comment type="caution">
    <text evidence="2">The sequence shown here is derived from an EMBL/GenBank/DDBJ whole genome shotgun (WGS) entry which is preliminary data.</text>
</comment>
<accession>C8PT75</accession>
<reference evidence="2 3" key="1">
    <citation type="submission" date="2009-07" db="EMBL/GenBank/DDBJ databases">
        <authorList>
            <person name="Madupu R."/>
            <person name="Sebastian Y."/>
            <person name="Durkin A.S."/>
            <person name="Torralba M."/>
            <person name="Methe B."/>
            <person name="Sutton G.G."/>
            <person name="Strausberg R.L."/>
            <person name="Nelson K.E."/>
        </authorList>
    </citation>
    <scope>NUCLEOTIDE SEQUENCE [LARGE SCALE GENOMIC DNA]</scope>
    <source>
        <strain evidence="2 3">ATCC 35580</strain>
    </source>
</reference>
<evidence type="ECO:0000313" key="2">
    <source>
        <dbReference type="EMBL" id="EEV19339.1"/>
    </source>
</evidence>
<protein>
    <submittedName>
        <fullName evidence="2">Uncharacterized protein</fullName>
    </submittedName>
</protein>
<dbReference type="RefSeq" id="WP_006189882.1">
    <property type="nucleotide sequence ID" value="NZ_ACYH01000060.1"/>
</dbReference>
<proteinExistence type="predicted"/>
<organism evidence="2 3">
    <name type="scientific">Treponema vincentii ATCC 35580</name>
    <dbReference type="NCBI Taxonomy" id="596324"/>
    <lineage>
        <taxon>Bacteria</taxon>
        <taxon>Pseudomonadati</taxon>
        <taxon>Spirochaetota</taxon>
        <taxon>Spirochaetia</taxon>
        <taxon>Spirochaetales</taxon>
        <taxon>Treponemataceae</taxon>
        <taxon>Treponema</taxon>
    </lineage>
</organism>
<dbReference type="SUPFAM" id="SSF56935">
    <property type="entry name" value="Porins"/>
    <property type="match status" value="1"/>
</dbReference>
<feature type="region of interest" description="Disordered" evidence="1">
    <location>
        <begin position="99"/>
        <end position="132"/>
    </location>
</feature>
<dbReference type="Proteomes" id="UP000004509">
    <property type="component" value="Unassembled WGS sequence"/>
</dbReference>
<sequence>MSWDAPQNIRSGYDIRAADKLKLTDENYIASPDKLLLNLHISQKFWSDRIEVYAGIKNVLNNISFMKGTDGRSMKDFYGLQEGIVGYFGVGIKYDAAPSKKGQAPVQETETPTVNMPMPSEGTMPMMPGVQQ</sequence>
<evidence type="ECO:0000256" key="1">
    <source>
        <dbReference type="SAM" id="MobiDB-lite"/>
    </source>
</evidence>
<dbReference type="eggNOG" id="COG4771">
    <property type="taxonomic scope" value="Bacteria"/>
</dbReference>